<evidence type="ECO:0000256" key="2">
    <source>
        <dbReference type="SAM" id="MobiDB-lite"/>
    </source>
</evidence>
<dbReference type="InterPro" id="IPR043129">
    <property type="entry name" value="ATPase_NBD"/>
</dbReference>
<dbReference type="SUPFAM" id="SSF53067">
    <property type="entry name" value="Actin-like ATPase domain"/>
    <property type="match status" value="2"/>
</dbReference>
<dbReference type="HOGENOM" id="CLU_052064_0_0_1"/>
<dbReference type="Gene3D" id="3.30.420.40">
    <property type="match status" value="2"/>
</dbReference>
<feature type="region of interest" description="Disordered" evidence="2">
    <location>
        <begin position="392"/>
        <end position="417"/>
    </location>
</feature>
<reference evidence="3 4" key="1">
    <citation type="journal article" date="2011" name="Proc. Natl. Acad. Sci. U.S.A.">
        <title>Evolutionary erosion of yeast sex chromosomes by mating-type switching accidents.</title>
        <authorList>
            <person name="Gordon J.L."/>
            <person name="Armisen D."/>
            <person name="Proux-Wera E."/>
            <person name="Oheigeartaigh S.S."/>
            <person name="Byrne K.P."/>
            <person name="Wolfe K.H."/>
        </authorList>
    </citation>
    <scope>NUCLEOTIDE SEQUENCE [LARGE SCALE GENOMIC DNA]</scope>
    <source>
        <strain evidence="4">ATCC 10597 / BCRC 20456 / CBS 421 / NBRC 0211 / NRRL Y-12639</strain>
    </source>
</reference>
<dbReference type="GO" id="GO:0005198">
    <property type="term" value="F:structural molecule activity"/>
    <property type="evidence" value="ECO:0007669"/>
    <property type="project" value="EnsemblFungi"/>
</dbReference>
<organism evidence="3 4">
    <name type="scientific">Naumovozyma dairenensis (strain ATCC 10597 / BCRC 20456 / CBS 421 / NBRC 0211 / NRRL Y-12639)</name>
    <name type="common">Saccharomyces dairenensis</name>
    <dbReference type="NCBI Taxonomy" id="1071378"/>
    <lineage>
        <taxon>Eukaryota</taxon>
        <taxon>Fungi</taxon>
        <taxon>Dikarya</taxon>
        <taxon>Ascomycota</taxon>
        <taxon>Saccharomycotina</taxon>
        <taxon>Saccharomycetes</taxon>
        <taxon>Saccharomycetales</taxon>
        <taxon>Saccharomycetaceae</taxon>
        <taxon>Naumovozyma</taxon>
    </lineage>
</organism>
<evidence type="ECO:0000313" key="4">
    <source>
        <dbReference type="Proteomes" id="UP000000689"/>
    </source>
</evidence>
<dbReference type="eggNOG" id="KOG0676">
    <property type="taxonomic scope" value="Eukaryota"/>
</dbReference>
<dbReference type="FunFam" id="3.90.640.60:FF:000002">
    <property type="entry name" value="Actin-like protein ARP9"/>
    <property type="match status" value="1"/>
</dbReference>
<dbReference type="Proteomes" id="UP000000689">
    <property type="component" value="Chromosome 3"/>
</dbReference>
<dbReference type="GeneID" id="11496511"/>
<evidence type="ECO:0000313" key="3">
    <source>
        <dbReference type="EMBL" id="CCD23719.1"/>
    </source>
</evidence>
<dbReference type="GO" id="GO:0016514">
    <property type="term" value="C:SWI/SNF complex"/>
    <property type="evidence" value="ECO:0007669"/>
    <property type="project" value="EnsemblFungi"/>
</dbReference>
<protein>
    <recommendedName>
        <fullName evidence="5">Actin-like protein ARP9</fullName>
    </recommendedName>
</protein>
<accession>G0W7F8</accession>
<name>G0W7F8_NAUDC</name>
<dbReference type="SMART" id="SM00268">
    <property type="entry name" value="ACTIN"/>
    <property type="match status" value="1"/>
</dbReference>
<evidence type="ECO:0000256" key="1">
    <source>
        <dbReference type="RuleBase" id="RU000487"/>
    </source>
</evidence>
<dbReference type="InterPro" id="IPR004000">
    <property type="entry name" value="Actin"/>
</dbReference>
<dbReference type="EMBL" id="HE580269">
    <property type="protein sequence ID" value="CCD23719.1"/>
    <property type="molecule type" value="Genomic_DNA"/>
</dbReference>
<dbReference type="GO" id="GO:0045944">
    <property type="term" value="P:positive regulation of transcription by RNA polymerase II"/>
    <property type="evidence" value="ECO:0007669"/>
    <property type="project" value="EnsemblFungi"/>
</dbReference>
<proteinExistence type="inferred from homology"/>
<dbReference type="STRING" id="1071378.G0W7F8"/>
<gene>
    <name evidence="3" type="primary">NDAI0C00580</name>
    <name evidence="3" type="ordered locus">NDAI_0C00580</name>
</gene>
<dbReference type="OrthoDB" id="74201at2759"/>
<dbReference type="OMA" id="RYIFEKT"/>
<dbReference type="Gene3D" id="3.90.640.60">
    <property type="match status" value="1"/>
</dbReference>
<dbReference type="KEGG" id="ndi:NDAI_0C00580"/>
<dbReference type="AlphaFoldDB" id="G0W7F8"/>
<dbReference type="Pfam" id="PF00022">
    <property type="entry name" value="Actin"/>
    <property type="match status" value="1"/>
</dbReference>
<dbReference type="RefSeq" id="XP_003668962.1">
    <property type="nucleotide sequence ID" value="XM_003668914.1"/>
</dbReference>
<keyword evidence="4" id="KW-1185">Reference proteome</keyword>
<dbReference type="GO" id="GO:0016586">
    <property type="term" value="C:RSC-type complex"/>
    <property type="evidence" value="ECO:0007669"/>
    <property type="project" value="EnsemblFungi"/>
</dbReference>
<dbReference type="PANTHER" id="PTHR11937">
    <property type="entry name" value="ACTIN"/>
    <property type="match status" value="1"/>
</dbReference>
<dbReference type="GO" id="GO:0006368">
    <property type="term" value="P:transcription elongation by RNA polymerase II"/>
    <property type="evidence" value="ECO:0007669"/>
    <property type="project" value="EnsemblFungi"/>
</dbReference>
<evidence type="ECO:0008006" key="5">
    <source>
        <dbReference type="Google" id="ProtNLM"/>
    </source>
</evidence>
<dbReference type="GO" id="GO:0006337">
    <property type="term" value="P:nucleosome disassembly"/>
    <property type="evidence" value="ECO:0007669"/>
    <property type="project" value="EnsemblFungi"/>
</dbReference>
<sequence>MAPIRSENTLIIYPRSQTTLVQLGLGDETFAVPNLEIPSEIYRTFDELNQCFKYHANPIESDSSCVLIKFIENGSIIDLEAFLQFIKLIYVSILDSKSKENPDTAFSTELSNIPFLLITHYTWSQPQLEKITQFIFESLKILNAMLLPSSLSTSVAMISLQNCCIIDIGKSHTDIIPIIDYTPLSFLASTLPMGGDNINKFLKTQLPSNFTDDQIESLKKSPIFEVLNDEDIAKYSKYSDISDIINPRDNAEGMDADNDGGLDVAQIIISDRDTRELLAERERAKTEKNVPNSELENNSFIDKNGDEITVGKQRFQGCKTLIEKISKRVGLVLSQIDDISKCKAAWENIVIVGGSSSIQGFKEALLTRLIKDHIVMEPENEKIKREQDSLDAANAAASETTTTTAAATTTTKGKRNANKLSGMTRSVFLPDIEYVQGPNVIRLAKYPEYFPDWKKHGYAEIPFLGGEIVTKQFFNHSRDSFYITKEKYEEKGPLALWDVEF</sequence>
<comment type="similarity">
    <text evidence="1">Belongs to the actin family.</text>
</comment>
<feature type="compositionally biased region" description="Low complexity" evidence="2">
    <location>
        <begin position="392"/>
        <end position="411"/>
    </location>
</feature>